<dbReference type="InParanoid" id="A0A1Y5U565"/>
<dbReference type="PANTHER" id="PTHR33969">
    <property type="entry name" value="SEGREGATION AND CONDENSATION PROTEIN A"/>
    <property type="match status" value="1"/>
</dbReference>
<gene>
    <name evidence="2" type="primary">scpA_2</name>
    <name evidence="2" type="ORF">OCH7691_04339</name>
</gene>
<sequence length="264" mass="29490">MTTTESEFESATRDGLPAGGESLILDLEGYEGPLDLLLALARDQKVDLRRISILALAEQYLAFIEQAHRIRIEVAADYLVMAAWLAFLKSRLLLPEPQEEGPSGEEMAARLAFQLQRLEAMRAVAARLMAQPRFGEDRFARGRPEGITVIRESAYECSLYELLHAYAQNKAMKGIDDPVRLRRQRVYSIEDALARLERLLGSLPDWATLQAYLPAGLADDPFSRRSAIASTLLAGLQMVKDGRLELRQGTAFGPIHVKKAEPRQ</sequence>
<dbReference type="RefSeq" id="WP_085885670.1">
    <property type="nucleotide sequence ID" value="NZ_FWFR01000006.1"/>
</dbReference>
<dbReference type="PANTHER" id="PTHR33969:SF2">
    <property type="entry name" value="SEGREGATION AND CONDENSATION PROTEIN A"/>
    <property type="match status" value="1"/>
</dbReference>
<organism evidence="2 3">
    <name type="scientific">Oceanibacterium hippocampi</name>
    <dbReference type="NCBI Taxonomy" id="745714"/>
    <lineage>
        <taxon>Bacteria</taxon>
        <taxon>Pseudomonadati</taxon>
        <taxon>Pseudomonadota</taxon>
        <taxon>Alphaproteobacteria</taxon>
        <taxon>Sneathiellales</taxon>
        <taxon>Sneathiellaceae</taxon>
        <taxon>Oceanibacterium</taxon>
    </lineage>
</organism>
<keyword evidence="3" id="KW-1185">Reference proteome</keyword>
<accession>A0A1Y5U565</accession>
<evidence type="ECO:0000256" key="1">
    <source>
        <dbReference type="ARBA" id="ARBA00044777"/>
    </source>
</evidence>
<reference evidence="2 3" key="1">
    <citation type="submission" date="2017-03" db="EMBL/GenBank/DDBJ databases">
        <authorList>
            <person name="Afonso C.L."/>
            <person name="Miller P.J."/>
            <person name="Scott M.A."/>
            <person name="Spackman E."/>
            <person name="Goraichik I."/>
            <person name="Dimitrov K.M."/>
            <person name="Suarez D.L."/>
            <person name="Swayne D.E."/>
        </authorList>
    </citation>
    <scope>NUCLEOTIDE SEQUENCE [LARGE SCALE GENOMIC DNA]</scope>
    <source>
        <strain evidence="2 3">CECT 7691</strain>
    </source>
</reference>
<dbReference type="AlphaFoldDB" id="A0A1Y5U565"/>
<dbReference type="OrthoDB" id="9793741at2"/>
<proteinExistence type="predicted"/>
<dbReference type="Proteomes" id="UP000193200">
    <property type="component" value="Unassembled WGS sequence"/>
</dbReference>
<dbReference type="Gene3D" id="6.10.250.2410">
    <property type="match status" value="1"/>
</dbReference>
<dbReference type="EMBL" id="FWFR01000006">
    <property type="protein sequence ID" value="SLN77231.1"/>
    <property type="molecule type" value="Genomic_DNA"/>
</dbReference>
<dbReference type="InterPro" id="IPR003768">
    <property type="entry name" value="ScpA"/>
</dbReference>
<name>A0A1Y5U565_9PROT</name>
<protein>
    <recommendedName>
        <fullName evidence="1">Segregation and condensation protein A</fullName>
    </recommendedName>
</protein>
<evidence type="ECO:0000313" key="2">
    <source>
        <dbReference type="EMBL" id="SLN77231.1"/>
    </source>
</evidence>
<dbReference type="Pfam" id="PF02616">
    <property type="entry name" value="SMC_ScpA"/>
    <property type="match status" value="1"/>
</dbReference>
<evidence type="ECO:0000313" key="3">
    <source>
        <dbReference type="Proteomes" id="UP000193200"/>
    </source>
</evidence>